<organism evidence="1 2">
    <name type="scientific">Chrysochromulina tobinii</name>
    <dbReference type="NCBI Taxonomy" id="1460289"/>
    <lineage>
        <taxon>Eukaryota</taxon>
        <taxon>Haptista</taxon>
        <taxon>Haptophyta</taxon>
        <taxon>Prymnesiophyceae</taxon>
        <taxon>Prymnesiales</taxon>
        <taxon>Chrysochromulinaceae</taxon>
        <taxon>Chrysochromulina</taxon>
    </lineage>
</organism>
<protein>
    <submittedName>
        <fullName evidence="1">Uncharacterized protein</fullName>
    </submittedName>
</protein>
<reference evidence="2" key="1">
    <citation type="journal article" date="2015" name="PLoS Genet.">
        <title>Genome Sequence and Transcriptome Analyses of Chrysochromulina tobin: Metabolic Tools for Enhanced Algal Fitness in the Prominent Order Prymnesiales (Haptophyceae).</title>
        <authorList>
            <person name="Hovde B.T."/>
            <person name="Deodato C.R."/>
            <person name="Hunsperger H.M."/>
            <person name="Ryken S.A."/>
            <person name="Yost W."/>
            <person name="Jha R.K."/>
            <person name="Patterson J."/>
            <person name="Monnat R.J. Jr."/>
            <person name="Barlow S.B."/>
            <person name="Starkenburg S.R."/>
            <person name="Cattolico R.A."/>
        </authorList>
    </citation>
    <scope>NUCLEOTIDE SEQUENCE</scope>
    <source>
        <strain evidence="2">CCMP291</strain>
    </source>
</reference>
<comment type="caution">
    <text evidence="1">The sequence shown here is derived from an EMBL/GenBank/DDBJ whole genome shotgun (WGS) entry which is preliminary data.</text>
</comment>
<dbReference type="Proteomes" id="UP000037460">
    <property type="component" value="Unassembled WGS sequence"/>
</dbReference>
<dbReference type="AlphaFoldDB" id="A0A0M0K0K7"/>
<sequence length="147" mass="15767">MVANIAEHCEQEMVLADVAIVRVESVVAREEHRQVLDVHRTAEELEGVVRVVRHLAGRDGRAGAAAAECDSVDLVVRAHDRAAVPAHAHVLQGARRLGRVGATVRVARDALDLRGGPHVGRRVAEQDEAAPLAALAERDGVLIRVRG</sequence>
<gene>
    <name evidence="1" type="ORF">Ctob_012103</name>
</gene>
<accession>A0A0M0K0K7</accession>
<feature type="non-terminal residue" evidence="1">
    <location>
        <position position="147"/>
    </location>
</feature>
<keyword evidence="2" id="KW-1185">Reference proteome</keyword>
<dbReference type="EMBL" id="JWZX01001798">
    <property type="protein sequence ID" value="KOO32344.1"/>
    <property type="molecule type" value="Genomic_DNA"/>
</dbReference>
<proteinExistence type="predicted"/>
<name>A0A0M0K0K7_9EUKA</name>
<evidence type="ECO:0000313" key="2">
    <source>
        <dbReference type="Proteomes" id="UP000037460"/>
    </source>
</evidence>
<evidence type="ECO:0000313" key="1">
    <source>
        <dbReference type="EMBL" id="KOO32344.1"/>
    </source>
</evidence>